<keyword evidence="2" id="KW-0812">Transmembrane</keyword>
<feature type="region of interest" description="Disordered" evidence="1">
    <location>
        <begin position="295"/>
        <end position="314"/>
    </location>
</feature>
<keyword evidence="2" id="KW-1133">Transmembrane helix</keyword>
<evidence type="ECO:0000256" key="2">
    <source>
        <dbReference type="SAM" id="Phobius"/>
    </source>
</evidence>
<accession>A0A518G5P3</accession>
<sequence length="491" mass="53268">MASDSSTLEKLSLTFKAEPAPAVRSRFSQDWLAWCLIGLAIGAGGWWLSRDFLRENLAAQLANATQREEALIALEGLIALDKEASLDIVRGLQNPNREVARAAYRALDLQVTNRTLPEADPASAAAYLLQLASRLDALPPTTSADGLMLSSALALRIQASNWIEPAAVELCESIVQRASQGQILEAERTAALMRAEAANSSQDAEVQRLSDRISNFTVPPPLQPNAKNSELRTTSAEIESARIDEQGSEDVAFRFSDDAAPTEDTSQPPASAAQAIDSLYSSTGNPGARVQLIASPTQPRQASSLFSDSGTYAPPVNEMRQLVATQPSQTIATEASSPGQYSASYSSSPLASDESQLSYIQDLDYDALVRLLGSTQPRVAQTATLALRAKGMRDEHIELASELATCTAERRLELTLELSRRTDLDPRTWLLWMAEAGEVEVRRQAVALLSSMVDREVLRRVRDLLAREHDPSVVKNMRQLLLTSASQPSGQ</sequence>
<evidence type="ECO:0000256" key="1">
    <source>
        <dbReference type="SAM" id="MobiDB-lite"/>
    </source>
</evidence>
<feature type="transmembrane region" description="Helical" evidence="2">
    <location>
        <begin position="31"/>
        <end position="48"/>
    </location>
</feature>
<keyword evidence="4" id="KW-1185">Reference proteome</keyword>
<feature type="compositionally biased region" description="Polar residues" evidence="1">
    <location>
        <begin position="295"/>
        <end position="310"/>
    </location>
</feature>
<dbReference type="KEGG" id="ahel:Q31a_22270"/>
<evidence type="ECO:0000313" key="3">
    <source>
        <dbReference type="EMBL" id="QDV23917.1"/>
    </source>
</evidence>
<feature type="compositionally biased region" description="Polar residues" evidence="1">
    <location>
        <begin position="225"/>
        <end position="234"/>
    </location>
</feature>
<evidence type="ECO:0000313" key="4">
    <source>
        <dbReference type="Proteomes" id="UP000318017"/>
    </source>
</evidence>
<name>A0A518G5P3_9BACT</name>
<reference evidence="3 4" key="1">
    <citation type="submission" date="2019-02" db="EMBL/GenBank/DDBJ databases">
        <title>Deep-cultivation of Planctomycetes and their phenomic and genomic characterization uncovers novel biology.</title>
        <authorList>
            <person name="Wiegand S."/>
            <person name="Jogler M."/>
            <person name="Boedeker C."/>
            <person name="Pinto D."/>
            <person name="Vollmers J."/>
            <person name="Rivas-Marin E."/>
            <person name="Kohn T."/>
            <person name="Peeters S.H."/>
            <person name="Heuer A."/>
            <person name="Rast P."/>
            <person name="Oberbeckmann S."/>
            <person name="Bunk B."/>
            <person name="Jeske O."/>
            <person name="Meyerdierks A."/>
            <person name="Storesund J.E."/>
            <person name="Kallscheuer N."/>
            <person name="Luecker S."/>
            <person name="Lage O.M."/>
            <person name="Pohl T."/>
            <person name="Merkel B.J."/>
            <person name="Hornburger P."/>
            <person name="Mueller R.-W."/>
            <person name="Bruemmer F."/>
            <person name="Labrenz M."/>
            <person name="Spormann A.M."/>
            <person name="Op den Camp H."/>
            <person name="Overmann J."/>
            <person name="Amann R."/>
            <person name="Jetten M.S.M."/>
            <person name="Mascher T."/>
            <person name="Medema M.H."/>
            <person name="Devos D.P."/>
            <person name="Kaster A.-K."/>
            <person name="Ovreas L."/>
            <person name="Rohde M."/>
            <person name="Galperin M.Y."/>
            <person name="Jogler C."/>
        </authorList>
    </citation>
    <scope>NUCLEOTIDE SEQUENCE [LARGE SCALE GENOMIC DNA]</scope>
    <source>
        <strain evidence="3 4">Q31a</strain>
    </source>
</reference>
<feature type="region of interest" description="Disordered" evidence="1">
    <location>
        <begin position="214"/>
        <end position="234"/>
    </location>
</feature>
<protein>
    <submittedName>
        <fullName evidence="3">Uncharacterized protein</fullName>
    </submittedName>
</protein>
<proteinExistence type="predicted"/>
<keyword evidence="2" id="KW-0472">Membrane</keyword>
<dbReference type="Proteomes" id="UP000318017">
    <property type="component" value="Chromosome"/>
</dbReference>
<dbReference type="AlphaFoldDB" id="A0A518G5P3"/>
<dbReference type="EMBL" id="CP036298">
    <property type="protein sequence ID" value="QDV23917.1"/>
    <property type="molecule type" value="Genomic_DNA"/>
</dbReference>
<dbReference type="OrthoDB" id="281574at2"/>
<dbReference type="RefSeq" id="WP_145077185.1">
    <property type="nucleotide sequence ID" value="NZ_CP036298.1"/>
</dbReference>
<organism evidence="3 4">
    <name type="scientific">Aureliella helgolandensis</name>
    <dbReference type="NCBI Taxonomy" id="2527968"/>
    <lineage>
        <taxon>Bacteria</taxon>
        <taxon>Pseudomonadati</taxon>
        <taxon>Planctomycetota</taxon>
        <taxon>Planctomycetia</taxon>
        <taxon>Pirellulales</taxon>
        <taxon>Pirellulaceae</taxon>
        <taxon>Aureliella</taxon>
    </lineage>
</organism>
<gene>
    <name evidence="3" type="ORF">Q31a_22270</name>
</gene>